<accession>A0ABT3T6Q3</accession>
<keyword evidence="4" id="KW-1185">Reference proteome</keyword>
<dbReference type="Pfam" id="PF00561">
    <property type="entry name" value="Abhydrolase_1"/>
    <property type="match status" value="1"/>
</dbReference>
<dbReference type="EMBL" id="SHNO01000001">
    <property type="protein sequence ID" value="MCX2977525.1"/>
    <property type="molecule type" value="Genomic_DNA"/>
</dbReference>
<organism evidence="3 4">
    <name type="scientific">Candidatus Marimicrobium litorale</name>
    <dbReference type="NCBI Taxonomy" id="2518991"/>
    <lineage>
        <taxon>Bacteria</taxon>
        <taxon>Pseudomonadati</taxon>
        <taxon>Pseudomonadota</taxon>
        <taxon>Gammaproteobacteria</taxon>
        <taxon>Cellvibrionales</taxon>
        <taxon>Halieaceae</taxon>
        <taxon>Marimicrobium</taxon>
    </lineage>
</organism>
<proteinExistence type="predicted"/>
<keyword evidence="1 3" id="KW-0378">Hydrolase</keyword>
<dbReference type="PRINTS" id="PR00111">
    <property type="entry name" value="ABHYDROLASE"/>
</dbReference>
<name>A0ABT3T6Q3_9GAMM</name>
<evidence type="ECO:0000259" key="2">
    <source>
        <dbReference type="Pfam" id="PF00561"/>
    </source>
</evidence>
<comment type="caution">
    <text evidence="3">The sequence shown here is derived from an EMBL/GenBank/DDBJ whole genome shotgun (WGS) entry which is preliminary data.</text>
</comment>
<reference evidence="3" key="1">
    <citation type="submission" date="2019-02" db="EMBL/GenBank/DDBJ databases">
        <authorList>
            <person name="Li S.-H."/>
        </authorList>
    </citation>
    <scope>NUCLEOTIDE SEQUENCE</scope>
    <source>
        <strain evidence="3">IMCC11814</strain>
    </source>
</reference>
<feature type="domain" description="AB hydrolase-1" evidence="2">
    <location>
        <begin position="56"/>
        <end position="331"/>
    </location>
</feature>
<protein>
    <submittedName>
        <fullName evidence="3">Alpha/beta hydrolase</fullName>
    </submittedName>
</protein>
<gene>
    <name evidence="3" type="ORF">EYC82_09190</name>
</gene>
<dbReference type="PANTHER" id="PTHR43329">
    <property type="entry name" value="EPOXIDE HYDROLASE"/>
    <property type="match status" value="1"/>
</dbReference>
<dbReference type="SUPFAM" id="SSF53474">
    <property type="entry name" value="alpha/beta-Hydrolases"/>
    <property type="match status" value="1"/>
</dbReference>
<dbReference type="InterPro" id="IPR000639">
    <property type="entry name" value="Epox_hydrolase-like"/>
</dbReference>
<dbReference type="InterPro" id="IPR000073">
    <property type="entry name" value="AB_hydrolase_1"/>
</dbReference>
<dbReference type="InterPro" id="IPR029058">
    <property type="entry name" value="AB_hydrolase_fold"/>
</dbReference>
<evidence type="ECO:0000313" key="3">
    <source>
        <dbReference type="EMBL" id="MCX2977525.1"/>
    </source>
</evidence>
<dbReference type="Gene3D" id="3.40.50.1820">
    <property type="entry name" value="alpha/beta hydrolase"/>
    <property type="match status" value="1"/>
</dbReference>
<dbReference type="RefSeq" id="WP_279249241.1">
    <property type="nucleotide sequence ID" value="NZ_SHNO01000001.1"/>
</dbReference>
<dbReference type="PRINTS" id="PR00412">
    <property type="entry name" value="EPOXHYDRLASE"/>
</dbReference>
<evidence type="ECO:0000313" key="4">
    <source>
        <dbReference type="Proteomes" id="UP001143304"/>
    </source>
</evidence>
<sequence length="349" mass="39046">MRQYESDQLTGSRRNGVEYNWYHAVDVLIKQVRVDLPGRAGDPEFHLNTYQGGEGPAVVFCHGFPDLALGWHRQLEVVAASGFRVIAPDMRGYGSSSCPQAVDAYRLDDLTGDIVALLDSLGLEQAVMVGHDWGGFVTWATAVLHPDRVRGVAAGCTPYMPFPDVATHLAVVEGDVERQYVAWFQQEGVAEAYMDAHVSDIVAKIMRTAPPLEELIEAVVVEGKINMNPFKDVQNMPELGEPLLSDAHFAAYVDAYTRTGFRGGINWYRNIDYNKQAWPEVGVQPLHVPCLMLTADRDPALRPEMAADMHKRCGQLEMHNIDKAGHWVQQEQPDVFNQHLLAWLNKHFQ</sequence>
<dbReference type="Proteomes" id="UP001143304">
    <property type="component" value="Unassembled WGS sequence"/>
</dbReference>
<dbReference type="GO" id="GO:0016787">
    <property type="term" value="F:hydrolase activity"/>
    <property type="evidence" value="ECO:0007669"/>
    <property type="project" value="UniProtKB-KW"/>
</dbReference>
<evidence type="ECO:0000256" key="1">
    <source>
        <dbReference type="ARBA" id="ARBA00022801"/>
    </source>
</evidence>